<dbReference type="Proteomes" id="UP000002274">
    <property type="component" value="Chromosome"/>
</dbReference>
<proteinExistence type="predicted"/>
<dbReference type="BioCyc" id="PMAR59922:G1G80-312-MONOMER"/>
<evidence type="ECO:0000313" key="4">
    <source>
        <dbReference type="Proteomes" id="UP000002274"/>
    </source>
</evidence>
<feature type="compositionally biased region" description="Polar residues" evidence="1">
    <location>
        <begin position="1"/>
        <end position="19"/>
    </location>
</feature>
<dbReference type="AlphaFoldDB" id="A2C6H6"/>
<dbReference type="KEGG" id="pmf:P9303_03341"/>
<keyword evidence="2" id="KW-0472">Membrane</keyword>
<feature type="region of interest" description="Disordered" evidence="1">
    <location>
        <begin position="1"/>
        <end position="27"/>
    </location>
</feature>
<dbReference type="RefSeq" id="WP_011825011.1">
    <property type="nucleotide sequence ID" value="NC_008820.1"/>
</dbReference>
<name>A2C6H6_PROM3</name>
<dbReference type="EMBL" id="CP000554">
    <property type="protein sequence ID" value="ABM77086.1"/>
    <property type="molecule type" value="Genomic_DNA"/>
</dbReference>
<evidence type="ECO:0000256" key="2">
    <source>
        <dbReference type="SAM" id="Phobius"/>
    </source>
</evidence>
<evidence type="ECO:0008006" key="5">
    <source>
        <dbReference type="Google" id="ProtNLM"/>
    </source>
</evidence>
<protein>
    <recommendedName>
        <fullName evidence="5">DUF883 domain-containing protein</fullName>
    </recommendedName>
</protein>
<keyword evidence="2" id="KW-0812">Transmembrane</keyword>
<dbReference type="HOGENOM" id="CLU_144159_0_0_3"/>
<feature type="transmembrane region" description="Helical" evidence="2">
    <location>
        <begin position="131"/>
        <end position="151"/>
    </location>
</feature>
<keyword evidence="2" id="KW-1133">Transmembrane helix</keyword>
<organism evidence="3 4">
    <name type="scientific">Prochlorococcus marinus (strain MIT 9303)</name>
    <dbReference type="NCBI Taxonomy" id="59922"/>
    <lineage>
        <taxon>Bacteria</taxon>
        <taxon>Bacillati</taxon>
        <taxon>Cyanobacteriota</taxon>
        <taxon>Cyanophyceae</taxon>
        <taxon>Synechococcales</taxon>
        <taxon>Prochlorococcaceae</taxon>
        <taxon>Prochlorococcus</taxon>
    </lineage>
</organism>
<evidence type="ECO:0000313" key="3">
    <source>
        <dbReference type="EMBL" id="ABM77086.1"/>
    </source>
</evidence>
<reference evidence="3 4" key="1">
    <citation type="journal article" date="2007" name="PLoS Genet.">
        <title>Patterns and implications of gene gain and loss in the evolution of Prochlorococcus.</title>
        <authorList>
            <person name="Kettler G.C."/>
            <person name="Martiny A.C."/>
            <person name="Huang K."/>
            <person name="Zucker J."/>
            <person name="Coleman M.L."/>
            <person name="Rodrigue S."/>
            <person name="Chen F."/>
            <person name="Lapidus A."/>
            <person name="Ferriera S."/>
            <person name="Johnson J."/>
            <person name="Steglich C."/>
            <person name="Church G.M."/>
            <person name="Richardson P."/>
            <person name="Chisholm S.W."/>
        </authorList>
    </citation>
    <scope>NUCLEOTIDE SEQUENCE [LARGE SCALE GENOMIC DNA]</scope>
    <source>
        <strain evidence="3 4">MIT 9303</strain>
    </source>
</reference>
<evidence type="ECO:0000256" key="1">
    <source>
        <dbReference type="SAM" id="MobiDB-lite"/>
    </source>
</evidence>
<sequence>MESENSASGDQQTQVNTEPSRPADPSELRFRERFESLLPTIQEYWPDLAWDTLEATRGSLDEMVRVISQHSGLTSHGVRDQLEDLFQVAGDRTRNLADSLEPLEKQLEQLLDELNSTLRPRIERPVRQRPLLAVAMAAGIGVLIGVIFAGGRRS</sequence>
<dbReference type="STRING" id="59922.P9303_03341"/>
<gene>
    <name evidence="3" type="ordered locus">P9303_03341</name>
</gene>
<accession>A2C6H6</accession>